<evidence type="ECO:0000313" key="4">
    <source>
        <dbReference type="Proteomes" id="UP000050961"/>
    </source>
</evidence>
<feature type="transmembrane region" description="Helical" evidence="1">
    <location>
        <begin position="62"/>
        <end position="81"/>
    </location>
</feature>
<feature type="transmembrane region" description="Helical" evidence="1">
    <location>
        <begin position="20"/>
        <end position="42"/>
    </location>
</feature>
<dbReference type="Proteomes" id="UP000050961">
    <property type="component" value="Unassembled WGS sequence"/>
</dbReference>
<sequence length="202" mass="22910">MCRKEVICKLNNKLIVRRLVSGILLLVVSVYTFYRSYVFYGVPAKFPNIMDKELKASMNGNGNALLISGITVLIIGIYFICTCNQRPYRWIENTIVFGYIFIQFFCSYLIGVTGGTLEPISKELLGLSLFIIAVGLPFKHGFKDMPFVKKGEIISKQKKENSSQEIPVISEARQLRELKKLLDDGIITQEEFNAKKKKVLGI</sequence>
<protein>
    <recommendedName>
        <fullName evidence="2">SHOCT domain-containing protein</fullName>
    </recommendedName>
</protein>
<feature type="domain" description="SHOCT" evidence="2">
    <location>
        <begin position="174"/>
        <end position="200"/>
    </location>
</feature>
<dbReference type="OrthoDB" id="1908357at2"/>
<dbReference type="InterPro" id="IPR018649">
    <property type="entry name" value="SHOCT"/>
</dbReference>
<keyword evidence="4" id="KW-1185">Reference proteome</keyword>
<comment type="caution">
    <text evidence="3">The sequence shown here is derived from an EMBL/GenBank/DDBJ whole genome shotgun (WGS) entry which is preliminary data.</text>
</comment>
<feature type="transmembrane region" description="Helical" evidence="1">
    <location>
        <begin position="93"/>
        <end position="112"/>
    </location>
</feature>
<keyword evidence="1" id="KW-1133">Transmembrane helix</keyword>
<gene>
    <name evidence="3" type="ORF">FD15_GL002286</name>
</gene>
<evidence type="ECO:0000259" key="2">
    <source>
        <dbReference type="Pfam" id="PF09851"/>
    </source>
</evidence>
<evidence type="ECO:0000256" key="1">
    <source>
        <dbReference type="SAM" id="Phobius"/>
    </source>
</evidence>
<keyword evidence="1" id="KW-0472">Membrane</keyword>
<accession>A0A0R2E3X2</accession>
<keyword evidence="1" id="KW-0812">Transmembrane</keyword>
<dbReference type="PATRIC" id="fig|1423806.3.peg.2336"/>
<evidence type="ECO:0000313" key="3">
    <source>
        <dbReference type="EMBL" id="KRN07418.1"/>
    </source>
</evidence>
<reference evidence="3 4" key="1">
    <citation type="journal article" date="2015" name="Genome Announc.">
        <title>Expanding the biotechnology potential of lactobacilli through comparative genomics of 213 strains and associated genera.</title>
        <authorList>
            <person name="Sun Z."/>
            <person name="Harris H.M."/>
            <person name="McCann A."/>
            <person name="Guo C."/>
            <person name="Argimon S."/>
            <person name="Zhang W."/>
            <person name="Yang X."/>
            <person name="Jeffery I.B."/>
            <person name="Cooney J.C."/>
            <person name="Kagawa T.F."/>
            <person name="Liu W."/>
            <person name="Song Y."/>
            <person name="Salvetti E."/>
            <person name="Wrobel A."/>
            <person name="Rasinkangas P."/>
            <person name="Parkhill J."/>
            <person name="Rea M.C."/>
            <person name="O'Sullivan O."/>
            <person name="Ritari J."/>
            <person name="Douillard F.P."/>
            <person name="Paul Ross R."/>
            <person name="Yang R."/>
            <person name="Briner A.E."/>
            <person name="Felis G.E."/>
            <person name="de Vos W.M."/>
            <person name="Barrangou R."/>
            <person name="Klaenhammer T.R."/>
            <person name="Caufield P.W."/>
            <person name="Cui Y."/>
            <person name="Zhang H."/>
            <person name="O'Toole P.W."/>
        </authorList>
    </citation>
    <scope>NUCLEOTIDE SEQUENCE [LARGE SCALE GENOMIC DNA]</scope>
    <source>
        <strain evidence="3 4">DSM 21376</strain>
    </source>
</reference>
<name>A0A0R2E3X2_9LACO</name>
<organism evidence="3 4">
    <name type="scientific">Liquorilactobacillus sucicola DSM 21376 = JCM 15457</name>
    <dbReference type="NCBI Taxonomy" id="1423806"/>
    <lineage>
        <taxon>Bacteria</taxon>
        <taxon>Bacillati</taxon>
        <taxon>Bacillota</taxon>
        <taxon>Bacilli</taxon>
        <taxon>Lactobacillales</taxon>
        <taxon>Lactobacillaceae</taxon>
        <taxon>Liquorilactobacillus</taxon>
    </lineage>
</organism>
<dbReference type="EMBL" id="AYZF01000003">
    <property type="protein sequence ID" value="KRN07418.1"/>
    <property type="molecule type" value="Genomic_DNA"/>
</dbReference>
<proteinExistence type="predicted"/>
<dbReference type="Pfam" id="PF09851">
    <property type="entry name" value="SHOCT"/>
    <property type="match status" value="1"/>
</dbReference>
<dbReference type="AlphaFoldDB" id="A0A0R2E3X2"/>